<proteinExistence type="predicted"/>
<dbReference type="InterPro" id="IPR052792">
    <property type="entry name" value="Thioredoxin_dom-contain_11"/>
</dbReference>
<reference evidence="2" key="1">
    <citation type="submission" date="2011-05" db="EMBL/GenBank/DDBJ databases">
        <authorList>
            <person name="Richards S.R."/>
            <person name="Qu J."/>
            <person name="Jiang H."/>
            <person name="Jhangiani S.N."/>
            <person name="Agravi P."/>
            <person name="Goodspeed R."/>
            <person name="Gross S."/>
            <person name="Mandapat C."/>
            <person name="Jackson L."/>
            <person name="Mathew T."/>
            <person name="Pu L."/>
            <person name="Thornton R."/>
            <person name="Saada N."/>
            <person name="Wilczek-Boney K.B."/>
            <person name="Lee S."/>
            <person name="Kovar C."/>
            <person name="Wu Y."/>
            <person name="Scherer S.E."/>
            <person name="Worley K.C."/>
            <person name="Muzny D.M."/>
            <person name="Gibbs R."/>
        </authorList>
    </citation>
    <scope>NUCLEOTIDE SEQUENCE</scope>
    <source>
        <strain evidence="2">Brora</strain>
    </source>
</reference>
<sequence>MAIEESKKIENGSREIKTRGRRILDECYRVMSAHAKEICFVITVFFTVYAALHSGPVKTQKVAVPIRFFPSDSLVTDYYLGSIYNAFERISESDLTFVMYYATWDATSMVARWEFDKIANYFHNEIQFLAINCWWPEGDCRQHFRKIQSYPVLMAYPGIGRGIQYRGPVVAAYMFAFLEKLRNPLQRILSLGDLIDLQVIHDTVVVAYFDFEFDRQPAGFDAYYNTAMKALERDPSQKVCFAVATEKKVASLLGLANTKDVVLFHFNQSLVYDRTVVKEKVLSWTYKERKPVVNWLNLPMTKSLQLSNVLEKSSPALILFTPQNPVVDINLYFNLLKEVAMDYYDCNSTSSVRQLIAHSTNIGSYHRSNMDQTSAD</sequence>
<dbReference type="EMBL" id="JH430542">
    <property type="status" value="NOT_ANNOTATED_CDS"/>
    <property type="molecule type" value="Genomic_DNA"/>
</dbReference>
<accession>T1IKJ1</accession>
<dbReference type="PhylomeDB" id="T1IKJ1"/>
<dbReference type="Gene3D" id="3.40.30.10">
    <property type="entry name" value="Glutaredoxin"/>
    <property type="match status" value="2"/>
</dbReference>
<dbReference type="Proteomes" id="UP000014500">
    <property type="component" value="Unassembled WGS sequence"/>
</dbReference>
<dbReference type="STRING" id="126957.T1IKJ1"/>
<evidence type="ECO:0000313" key="2">
    <source>
        <dbReference type="Proteomes" id="UP000014500"/>
    </source>
</evidence>
<dbReference type="EnsemblMetazoa" id="SMAR001441-RA">
    <property type="protein sequence ID" value="SMAR001441-PA"/>
    <property type="gene ID" value="SMAR001441"/>
</dbReference>
<dbReference type="AlphaFoldDB" id="T1IKJ1"/>
<name>T1IKJ1_STRMM</name>
<dbReference type="InterPro" id="IPR036249">
    <property type="entry name" value="Thioredoxin-like_sf"/>
</dbReference>
<dbReference type="PANTHER" id="PTHR46497:SF1">
    <property type="entry name" value="THIOREDOXIN DOMAIN-CONTAINING PROTEIN 11"/>
    <property type="match status" value="1"/>
</dbReference>
<evidence type="ECO:0000313" key="1">
    <source>
        <dbReference type="EnsemblMetazoa" id="SMAR001441-PA"/>
    </source>
</evidence>
<dbReference type="HOGENOM" id="CLU_736347_0_0_1"/>
<evidence type="ECO:0008006" key="3">
    <source>
        <dbReference type="Google" id="ProtNLM"/>
    </source>
</evidence>
<dbReference type="OMA" id="QFLAINC"/>
<dbReference type="eggNOG" id="KOG0190">
    <property type="taxonomic scope" value="Eukaryota"/>
</dbReference>
<organism evidence="1 2">
    <name type="scientific">Strigamia maritima</name>
    <name type="common">European centipede</name>
    <name type="synonym">Geophilus maritimus</name>
    <dbReference type="NCBI Taxonomy" id="126957"/>
    <lineage>
        <taxon>Eukaryota</taxon>
        <taxon>Metazoa</taxon>
        <taxon>Ecdysozoa</taxon>
        <taxon>Arthropoda</taxon>
        <taxon>Myriapoda</taxon>
        <taxon>Chilopoda</taxon>
        <taxon>Pleurostigmophora</taxon>
        <taxon>Geophilomorpha</taxon>
        <taxon>Linotaeniidae</taxon>
        <taxon>Strigamia</taxon>
    </lineage>
</organism>
<dbReference type="PANTHER" id="PTHR46497">
    <property type="entry name" value="THIOREDOXIN DOMAIN-CONTAINING PROTEIN 11"/>
    <property type="match status" value="1"/>
</dbReference>
<dbReference type="SUPFAM" id="SSF52833">
    <property type="entry name" value="Thioredoxin-like"/>
    <property type="match status" value="1"/>
</dbReference>
<keyword evidence="2" id="KW-1185">Reference proteome</keyword>
<protein>
    <recommendedName>
        <fullName evidence="3">Thioredoxin domain-containing protein</fullName>
    </recommendedName>
</protein>
<reference evidence="1" key="2">
    <citation type="submission" date="2015-02" db="UniProtKB">
        <authorList>
            <consortium name="EnsemblMetazoa"/>
        </authorList>
    </citation>
    <scope>IDENTIFICATION</scope>
</reference>